<organism evidence="3 4">
    <name type="scientific">Amanita thiersii Skay4041</name>
    <dbReference type="NCBI Taxonomy" id="703135"/>
    <lineage>
        <taxon>Eukaryota</taxon>
        <taxon>Fungi</taxon>
        <taxon>Dikarya</taxon>
        <taxon>Basidiomycota</taxon>
        <taxon>Agaricomycotina</taxon>
        <taxon>Agaricomycetes</taxon>
        <taxon>Agaricomycetidae</taxon>
        <taxon>Agaricales</taxon>
        <taxon>Pluteineae</taxon>
        <taxon>Amanitaceae</taxon>
        <taxon>Amanita</taxon>
    </lineage>
</organism>
<reference evidence="3 4" key="1">
    <citation type="submission" date="2014-02" db="EMBL/GenBank/DDBJ databases">
        <title>Transposable element dynamics among asymbiotic and ectomycorrhizal Amanita fungi.</title>
        <authorList>
            <consortium name="DOE Joint Genome Institute"/>
            <person name="Hess J."/>
            <person name="Skrede I."/>
            <person name="Wolfe B."/>
            <person name="LaButti K."/>
            <person name="Ohm R.A."/>
            <person name="Grigoriev I.V."/>
            <person name="Pringle A."/>
        </authorList>
    </citation>
    <scope>NUCLEOTIDE SEQUENCE [LARGE SCALE GENOMIC DNA]</scope>
    <source>
        <strain evidence="3 4">SKay4041</strain>
    </source>
</reference>
<evidence type="ECO:0000313" key="3">
    <source>
        <dbReference type="EMBL" id="PFH49397.1"/>
    </source>
</evidence>
<feature type="compositionally biased region" description="Pro residues" evidence="1">
    <location>
        <begin position="423"/>
        <end position="433"/>
    </location>
</feature>
<proteinExistence type="predicted"/>
<dbReference type="Proteomes" id="UP000242287">
    <property type="component" value="Unassembled WGS sequence"/>
</dbReference>
<dbReference type="EMBL" id="KZ302030">
    <property type="protein sequence ID" value="PFH49397.1"/>
    <property type="molecule type" value="Genomic_DNA"/>
</dbReference>
<dbReference type="OrthoDB" id="3265734at2759"/>
<keyword evidence="2" id="KW-1133">Transmembrane helix</keyword>
<feature type="transmembrane region" description="Helical" evidence="2">
    <location>
        <begin position="302"/>
        <end position="327"/>
    </location>
</feature>
<feature type="compositionally biased region" description="Low complexity" evidence="1">
    <location>
        <begin position="411"/>
        <end position="422"/>
    </location>
</feature>
<evidence type="ECO:0000313" key="4">
    <source>
        <dbReference type="Proteomes" id="UP000242287"/>
    </source>
</evidence>
<keyword evidence="4" id="KW-1185">Reference proteome</keyword>
<dbReference type="AlphaFoldDB" id="A0A2A9NMC1"/>
<evidence type="ECO:0000256" key="2">
    <source>
        <dbReference type="SAM" id="Phobius"/>
    </source>
</evidence>
<evidence type="ECO:0000256" key="1">
    <source>
        <dbReference type="SAM" id="MobiDB-lite"/>
    </source>
</evidence>
<dbReference type="STRING" id="703135.A0A2A9NMC1"/>
<keyword evidence="2" id="KW-0472">Membrane</keyword>
<name>A0A2A9NMC1_9AGAR</name>
<gene>
    <name evidence="3" type="ORF">AMATHDRAFT_4914</name>
</gene>
<protein>
    <recommendedName>
        <fullName evidence="5">Transmembrane protein</fullName>
    </recommendedName>
</protein>
<feature type="region of interest" description="Disordered" evidence="1">
    <location>
        <begin position="401"/>
        <end position="433"/>
    </location>
</feature>
<sequence>MDHIYIDDSNTNIVYTGVDWVSAGGDSEYNKTSHGTSHSGSRFAYTFRGTSIGAFGTLGSISSGPVPPSGNFTIDNGPAVTFQTHPIDTNLYKQMFFQTPDMPDDVHTLVMTFSADKVIFWLDYLMVTPSVATQDPDSKLVKVEDDDSSIQYTGNWTSGGTSFDSNRTVHSTRSPGSEATFSFFGTSVSVFGRLPNSTISSGYPAAVFTLDDGNPTAFTAVPPIQFNSIYQVPIFQSSSLSLGQHTLKVQSQDSTTDFSLDFILYTQPVNATATSLAGGALSTSATAPSSTSTTSSGGRAPIGAIVGGSVGGGIGFLILVALAFLFWSRRSRKPAAPELDMYKASLPEGVTPFTGEFGGQPSLGRVSTSAEVGQYYPASPQYGAGLSTSNTGMPTMATMMQSSEKRRPGVQAQSAQLAEAQEPLPPPYHTGAV</sequence>
<accession>A0A2A9NMC1</accession>
<dbReference type="Gene3D" id="2.60.120.260">
    <property type="entry name" value="Galactose-binding domain-like"/>
    <property type="match status" value="2"/>
</dbReference>
<keyword evidence="2" id="KW-0812">Transmembrane</keyword>
<evidence type="ECO:0008006" key="5">
    <source>
        <dbReference type="Google" id="ProtNLM"/>
    </source>
</evidence>